<protein>
    <submittedName>
        <fullName evidence="18">Formate dehydrogenase subunit alpha</fullName>
    </submittedName>
</protein>
<dbReference type="Gene3D" id="2.40.40.20">
    <property type="match status" value="1"/>
</dbReference>
<keyword evidence="18" id="KW-0614">Plasmid</keyword>
<dbReference type="InterPro" id="IPR041924">
    <property type="entry name" value="Formate_Dh-H_N"/>
</dbReference>
<feature type="domain" description="4Fe-4S Mo/W bis-MGD-type" evidence="16">
    <location>
        <begin position="352"/>
        <end position="407"/>
    </location>
</feature>
<keyword evidence="5" id="KW-0500">Molybdenum</keyword>
<evidence type="ECO:0000256" key="4">
    <source>
        <dbReference type="ARBA" id="ARBA00022485"/>
    </source>
</evidence>
<dbReference type="Gene3D" id="2.20.25.90">
    <property type="entry name" value="ADC-like domains"/>
    <property type="match status" value="1"/>
</dbReference>
<keyword evidence="7" id="KW-0479">Metal-binding</keyword>
<dbReference type="FunFam" id="2.40.40.20:FF:000005">
    <property type="entry name" value="Periplasmic nitrate reductase"/>
    <property type="match status" value="1"/>
</dbReference>
<dbReference type="Gene3D" id="3.40.50.740">
    <property type="match status" value="1"/>
</dbReference>
<evidence type="ECO:0000259" key="16">
    <source>
        <dbReference type="PROSITE" id="PS51669"/>
    </source>
</evidence>
<organism evidence="18 19">
    <name type="scientific">Deinococcus ficus</name>
    <dbReference type="NCBI Taxonomy" id="317577"/>
    <lineage>
        <taxon>Bacteria</taxon>
        <taxon>Thermotogati</taxon>
        <taxon>Deinococcota</taxon>
        <taxon>Deinococci</taxon>
        <taxon>Deinococcales</taxon>
        <taxon>Deinococcaceae</taxon>
        <taxon>Deinococcus</taxon>
    </lineage>
</organism>
<evidence type="ECO:0000256" key="11">
    <source>
        <dbReference type="ARBA" id="ARBA00023014"/>
    </source>
</evidence>
<dbReference type="Pfam" id="PF01568">
    <property type="entry name" value="Molydop_binding"/>
    <property type="match status" value="1"/>
</dbReference>
<dbReference type="FunFam" id="3.40.228.10:FF:000002">
    <property type="entry name" value="Formate dehydrogenase subunit alpha"/>
    <property type="match status" value="1"/>
</dbReference>
<comment type="cofactor">
    <cofactor evidence="12">
        <name>[2Fe-2S] cluster</name>
        <dbReference type="ChEBI" id="CHEBI:190135"/>
    </cofactor>
</comment>
<accession>A0A221T268</accession>
<name>A0A221T268_9DEIO</name>
<keyword evidence="9" id="KW-0560">Oxidoreductase</keyword>
<keyword evidence="6" id="KW-0001">2Fe-2S</keyword>
<feature type="region of interest" description="Disordered" evidence="13">
    <location>
        <begin position="1084"/>
        <end position="1108"/>
    </location>
</feature>
<dbReference type="KEGG" id="dfc:DFI_17565"/>
<evidence type="ECO:0000259" key="14">
    <source>
        <dbReference type="PROSITE" id="PS51085"/>
    </source>
</evidence>
<dbReference type="FunFam" id="3.30.70.20:FF:000032">
    <property type="entry name" value="Formate dehydrogenase, alpha subunit"/>
    <property type="match status" value="1"/>
</dbReference>
<dbReference type="GO" id="GO:0008863">
    <property type="term" value="F:formate dehydrogenase (NAD+) activity"/>
    <property type="evidence" value="ECO:0007669"/>
    <property type="project" value="InterPro"/>
</dbReference>
<reference evidence="18 19" key="1">
    <citation type="submission" date="2017-05" db="EMBL/GenBank/DDBJ databases">
        <title>The complete genome sequence of Deinococcus ficus isolated from the rhizosphere of the Ficus religiosa L. in Taiwan.</title>
        <authorList>
            <person name="Wu K.-M."/>
            <person name="Liao T.-L."/>
            <person name="Liu Y.-M."/>
            <person name="Young C.-C."/>
            <person name="Tsai S.-F."/>
        </authorList>
    </citation>
    <scope>NUCLEOTIDE SEQUENCE [LARGE SCALE GENOMIC DNA]</scope>
    <source>
        <strain evidence="18 19">CC-FR2-10</strain>
        <plasmid evidence="19">pdfi2</plasmid>
    </source>
</reference>
<dbReference type="InterPro" id="IPR027467">
    <property type="entry name" value="MopterinOxRdtase_cofactor_BS"/>
</dbReference>
<evidence type="ECO:0000256" key="10">
    <source>
        <dbReference type="ARBA" id="ARBA00023004"/>
    </source>
</evidence>
<dbReference type="CDD" id="cd00207">
    <property type="entry name" value="fer2"/>
    <property type="match status" value="1"/>
</dbReference>
<keyword evidence="19" id="KW-1185">Reference proteome</keyword>
<evidence type="ECO:0000256" key="7">
    <source>
        <dbReference type="ARBA" id="ARBA00022723"/>
    </source>
</evidence>
<dbReference type="EMBL" id="CP021083">
    <property type="protein sequence ID" value="ASN82992.1"/>
    <property type="molecule type" value="Genomic_DNA"/>
</dbReference>
<dbReference type="PROSITE" id="PS00198">
    <property type="entry name" value="4FE4S_FER_1"/>
    <property type="match status" value="1"/>
</dbReference>
<evidence type="ECO:0000313" key="19">
    <source>
        <dbReference type="Proteomes" id="UP000259030"/>
    </source>
</evidence>
<evidence type="ECO:0000256" key="5">
    <source>
        <dbReference type="ARBA" id="ARBA00022505"/>
    </source>
</evidence>
<dbReference type="InterPro" id="IPR006963">
    <property type="entry name" value="Mopterin_OxRdtase_4Fe-4S_dom"/>
</dbReference>
<comment type="cofactor">
    <cofactor evidence="1">
        <name>Mo-bis(molybdopterin guanine dinucleotide)</name>
        <dbReference type="ChEBI" id="CHEBI:60539"/>
    </cofactor>
</comment>
<dbReference type="SMART" id="SM00926">
    <property type="entry name" value="Molybdop_Fe4S4"/>
    <property type="match status" value="1"/>
</dbReference>
<dbReference type="GO" id="GO:0003954">
    <property type="term" value="F:NADH dehydrogenase activity"/>
    <property type="evidence" value="ECO:0007669"/>
    <property type="project" value="TreeGrafter"/>
</dbReference>
<evidence type="ECO:0000256" key="6">
    <source>
        <dbReference type="ARBA" id="ARBA00022714"/>
    </source>
</evidence>
<dbReference type="PROSITE" id="PS00551">
    <property type="entry name" value="MOLYBDOPTERIN_PROK_1"/>
    <property type="match status" value="1"/>
</dbReference>
<comment type="cofactor">
    <cofactor evidence="2">
        <name>[4Fe-4S] cluster</name>
        <dbReference type="ChEBI" id="CHEBI:49883"/>
    </cofactor>
</comment>
<dbReference type="SUPFAM" id="SSF50692">
    <property type="entry name" value="ADC-like"/>
    <property type="match status" value="1"/>
</dbReference>
<dbReference type="GO" id="GO:0043546">
    <property type="term" value="F:molybdopterin cofactor binding"/>
    <property type="evidence" value="ECO:0007669"/>
    <property type="project" value="InterPro"/>
</dbReference>
<feature type="domain" description="4Fe-4S ferredoxin-type" evidence="15">
    <location>
        <begin position="231"/>
        <end position="258"/>
    </location>
</feature>
<feature type="region of interest" description="Disordered" evidence="13">
    <location>
        <begin position="1031"/>
        <end position="1051"/>
    </location>
</feature>
<feature type="domain" description="2Fe-2S ferredoxin-type" evidence="14">
    <location>
        <begin position="95"/>
        <end position="171"/>
    </location>
</feature>
<dbReference type="PANTHER" id="PTHR43105:SF14">
    <property type="entry name" value="FORMATE DEHYDROGENASE H"/>
    <property type="match status" value="1"/>
</dbReference>
<evidence type="ECO:0000313" key="18">
    <source>
        <dbReference type="EMBL" id="ASN82992.1"/>
    </source>
</evidence>
<dbReference type="InterPro" id="IPR006657">
    <property type="entry name" value="MoPterin_dinucl-bd_dom"/>
</dbReference>
<dbReference type="SUPFAM" id="SSF54292">
    <property type="entry name" value="2Fe-2S ferredoxin-like"/>
    <property type="match status" value="1"/>
</dbReference>
<dbReference type="PROSITE" id="PS51669">
    <property type="entry name" value="4FE4S_MOW_BIS_MGD"/>
    <property type="match status" value="1"/>
</dbReference>
<dbReference type="FunFam" id="3.10.20.740:FF:000003">
    <property type="entry name" value="Formate dehydrogenase subunit alpha"/>
    <property type="match status" value="1"/>
</dbReference>
<dbReference type="InterPro" id="IPR006478">
    <property type="entry name" value="Formate_DH_asu"/>
</dbReference>
<dbReference type="Pfam" id="PF13510">
    <property type="entry name" value="Fer2_4"/>
    <property type="match status" value="1"/>
</dbReference>
<dbReference type="GO" id="GO:0046872">
    <property type="term" value="F:metal ion binding"/>
    <property type="evidence" value="ECO:0007669"/>
    <property type="project" value="UniProtKB-KW"/>
</dbReference>
<dbReference type="Pfam" id="PF00384">
    <property type="entry name" value="Molybdopterin"/>
    <property type="match status" value="1"/>
</dbReference>
<dbReference type="Pfam" id="PF10588">
    <property type="entry name" value="NADH-G_4Fe-4S_3"/>
    <property type="match status" value="1"/>
</dbReference>
<keyword evidence="4" id="KW-0004">4Fe-4S</keyword>
<evidence type="ECO:0000256" key="13">
    <source>
        <dbReference type="SAM" id="MobiDB-lite"/>
    </source>
</evidence>
<dbReference type="Pfam" id="PF12838">
    <property type="entry name" value="Fer4_7"/>
    <property type="match status" value="1"/>
</dbReference>
<dbReference type="STRING" id="317577.GCA_000419625_03247"/>
<dbReference type="InterPro" id="IPR050123">
    <property type="entry name" value="Prok_molybdopt-oxidoreductase"/>
</dbReference>
<dbReference type="Gene3D" id="3.40.228.10">
    <property type="entry name" value="Dimethylsulfoxide Reductase, domain 2"/>
    <property type="match status" value="1"/>
</dbReference>
<dbReference type="CDD" id="cd02753">
    <property type="entry name" value="MopB_Formate-Dh-H"/>
    <property type="match status" value="1"/>
</dbReference>
<dbReference type="SUPFAM" id="SSF53706">
    <property type="entry name" value="Formate dehydrogenase/DMSO reductase, domains 1-3"/>
    <property type="match status" value="1"/>
</dbReference>
<gene>
    <name evidence="18" type="ORF">DFI_17565</name>
</gene>
<evidence type="ECO:0000259" key="15">
    <source>
        <dbReference type="PROSITE" id="PS51379"/>
    </source>
</evidence>
<feature type="domain" description="4Fe-4S His(Cys)3-ligated-type" evidence="17">
    <location>
        <begin position="171"/>
        <end position="211"/>
    </location>
</feature>
<dbReference type="PANTHER" id="PTHR43105">
    <property type="entry name" value="RESPIRATORY NITRATE REDUCTASE"/>
    <property type="match status" value="1"/>
</dbReference>
<comment type="similarity">
    <text evidence="3">In the C-terminal section; belongs to the prokaryotic molybdopterin-containing oxidoreductase family.</text>
</comment>
<evidence type="ECO:0000256" key="3">
    <source>
        <dbReference type="ARBA" id="ARBA00007023"/>
    </source>
</evidence>
<dbReference type="GO" id="GO:0016020">
    <property type="term" value="C:membrane"/>
    <property type="evidence" value="ECO:0007669"/>
    <property type="project" value="TreeGrafter"/>
</dbReference>
<dbReference type="InterPro" id="IPR036010">
    <property type="entry name" value="2Fe-2S_ferredoxin-like_sf"/>
</dbReference>
<dbReference type="InterPro" id="IPR017896">
    <property type="entry name" value="4Fe4S_Fe-S-bd"/>
</dbReference>
<dbReference type="GO" id="GO:0015942">
    <property type="term" value="P:formate metabolic process"/>
    <property type="evidence" value="ECO:0007669"/>
    <property type="project" value="InterPro"/>
</dbReference>
<evidence type="ECO:0000256" key="1">
    <source>
        <dbReference type="ARBA" id="ARBA00001942"/>
    </source>
</evidence>
<dbReference type="SUPFAM" id="SSF54862">
    <property type="entry name" value="4Fe-4S ferredoxins"/>
    <property type="match status" value="1"/>
</dbReference>
<dbReference type="InterPro" id="IPR019574">
    <property type="entry name" value="NADH_UbQ_OxRdtase_Gsu_4Fe4S-bd"/>
</dbReference>
<dbReference type="Pfam" id="PF04879">
    <property type="entry name" value="Molybdop_Fe4S4"/>
    <property type="match status" value="1"/>
</dbReference>
<evidence type="ECO:0000256" key="8">
    <source>
        <dbReference type="ARBA" id="ARBA00022737"/>
    </source>
</evidence>
<dbReference type="Gene3D" id="3.30.70.20">
    <property type="match status" value="1"/>
</dbReference>
<keyword evidence="10" id="KW-0408">Iron</keyword>
<dbReference type="InterPro" id="IPR006656">
    <property type="entry name" value="Mopterin_OxRdtase"/>
</dbReference>
<dbReference type="PROSITE" id="PS51085">
    <property type="entry name" value="2FE2S_FER_2"/>
    <property type="match status" value="1"/>
</dbReference>
<dbReference type="InterPro" id="IPR017900">
    <property type="entry name" value="4Fe4S_Fe_S_CS"/>
</dbReference>
<evidence type="ECO:0000256" key="2">
    <source>
        <dbReference type="ARBA" id="ARBA00001966"/>
    </source>
</evidence>
<evidence type="ECO:0000259" key="17">
    <source>
        <dbReference type="PROSITE" id="PS51839"/>
    </source>
</evidence>
<keyword evidence="11" id="KW-0411">Iron-sulfur</keyword>
<dbReference type="PROSITE" id="PS51839">
    <property type="entry name" value="4FE4S_HC3"/>
    <property type="match status" value="1"/>
</dbReference>
<sequence>MLSDQPCGVLTDGGRWSAYWAVPSLERSVVSGVVRPVPDVCGGTGPASGPCGWSSQRRESSICSVVRSCGCTQHGNFVDQWRKSVLDPSPNLSPEPADILIDGARYAARPGEPLIAALNRAQVTVPQVCYHAQLGPIQTCDTCIVEVDGQLVRACGTPARAGMRVRTAVRAAQVAREEAFDRLLANHQLYCTVCDNNNGNCTVHNTTREMNVQHQYRPFQGKGLAVDASHPFYRYDPDQCILCGRCVEACQNLQVNETLSINWEAEQPRVLWDGGVPAGESSCVDCGHCVTVCPCNALMEKSMLGEAGFFTDQRGPLFGNAVAMVKNVEPSLGYGPIMNLSEIEAAGREGYIRRTKTVCTYCGVGCAFEVWTKDRHILKIEPTHGPANGVSTCIKGKFAWDHVGSPQRLTRPLIRENGAFREADWDEALALIARRLGALRTEHGPDALAFITSSKCTNEESFLMQKLARSVIGTNNVDNCSRYCQSPATMGLWRTVGYGGDSGSITDLERAGLVIGIGTNTAESHPVLATRVKRAQKLRGQKLIVADLREHEMARRADLFLRPNPGSDFVWLNAVSRYLLDQGLENRAFLDRWVSGLDAFRASLDAYTLEYAEAVTGLSGETLRQVAHEIAQADGVCIMWAMGVTQQMSGSETSTAISNLLLLTGNYMRPGAGSYPLRGHNNVQGASDMGSMPGHVTGYQRVDDPAVRAAYAAEWGTELPTTAGLDNHQMIHAIHAGTLRGLYLKGEDISLVDANANYVDAALEKLDFLVVQEMFFSHTASFADVVLPASPSLEKDGTFTNTERRIQRLNQALPPLGDSRPDWQIIQGVANALGAGWSYAHPVEVMDEIARLTPLYAGVTYERLAGFASLQWPVQPDGTDTPLLFTDGFPFPDGRARLYPAEFIPRTEPPDAQYDLHLNNGRMLEHFHEGNMTFRTAGITAQVPGAFVEVSPDLACERGLTDGTLVRLVSRHGAVKLPALVTARVQGQQLYVPMNSPDAAQAVNRLTGSHTDPSTHTPAYKDTAVRLEVIGGTGDTPPLPRRNFRYGTPTPQRGVEVERKWARPDYVFPGLGLGLLQGSSLNARADRLGAPPQPSRMNMPSKSGVADD</sequence>
<geneLocation type="plasmid" evidence="19">
    <name>pdfi2</name>
</geneLocation>
<dbReference type="FunFam" id="2.20.25.90:FF:000001">
    <property type="entry name" value="Formate dehydrogenase subunit alpha"/>
    <property type="match status" value="1"/>
</dbReference>
<keyword evidence="8" id="KW-0677">Repeat</keyword>
<feature type="domain" description="4Fe-4S ferredoxin-type" evidence="15">
    <location>
        <begin position="274"/>
        <end position="303"/>
    </location>
</feature>
<proteinExistence type="inferred from homology"/>
<dbReference type="AlphaFoldDB" id="A0A221T268"/>
<dbReference type="InterPro" id="IPR009010">
    <property type="entry name" value="Asp_de-COase-like_dom_sf"/>
</dbReference>
<dbReference type="GO" id="GO:0051539">
    <property type="term" value="F:4 iron, 4 sulfur cluster binding"/>
    <property type="evidence" value="ECO:0007669"/>
    <property type="project" value="UniProtKB-KW"/>
</dbReference>
<dbReference type="GO" id="GO:0022904">
    <property type="term" value="P:respiratory electron transport chain"/>
    <property type="evidence" value="ECO:0007669"/>
    <property type="project" value="TreeGrafter"/>
</dbReference>
<dbReference type="SMART" id="SM00929">
    <property type="entry name" value="NADH-G_4Fe-4S_3"/>
    <property type="match status" value="1"/>
</dbReference>
<dbReference type="Gene3D" id="3.10.20.740">
    <property type="match status" value="1"/>
</dbReference>
<dbReference type="PROSITE" id="PS51379">
    <property type="entry name" value="4FE4S_FER_2"/>
    <property type="match status" value="2"/>
</dbReference>
<dbReference type="Proteomes" id="UP000259030">
    <property type="component" value="Plasmid pDFI2"/>
</dbReference>
<evidence type="ECO:0000256" key="9">
    <source>
        <dbReference type="ARBA" id="ARBA00023002"/>
    </source>
</evidence>
<dbReference type="GO" id="GO:0051537">
    <property type="term" value="F:2 iron, 2 sulfur cluster binding"/>
    <property type="evidence" value="ECO:0007669"/>
    <property type="project" value="UniProtKB-KW"/>
</dbReference>
<dbReference type="InterPro" id="IPR001041">
    <property type="entry name" value="2Fe-2S_ferredoxin-type"/>
</dbReference>
<evidence type="ECO:0000256" key="12">
    <source>
        <dbReference type="ARBA" id="ARBA00034078"/>
    </source>
</evidence>
<dbReference type="NCBIfam" id="TIGR01591">
    <property type="entry name" value="Fdh-alpha"/>
    <property type="match status" value="1"/>
</dbReference>